<proteinExistence type="predicted"/>
<gene>
    <name evidence="1" type="ORF">SDC9_21110</name>
</gene>
<sequence length="147" mass="16922">MRTPFQYLGTIDGSDPHFQWLGIPKLDLVYPLYECNFGIFLDYSDPQQPQILNPETFSDDWDTGEIPEGIQFTEVHFESKDHTERLTAAQFEEFDDYLICGVPLWYQMPEVPCCPKTGDVMRFVCTINSDDSIKVVNQERGAVLTIT</sequence>
<reference evidence="1" key="1">
    <citation type="submission" date="2019-08" db="EMBL/GenBank/DDBJ databases">
        <authorList>
            <person name="Kucharzyk K."/>
            <person name="Murdoch R.W."/>
            <person name="Higgins S."/>
            <person name="Loffler F."/>
        </authorList>
    </citation>
    <scope>NUCLEOTIDE SEQUENCE</scope>
</reference>
<dbReference type="EMBL" id="VSSQ01000087">
    <property type="protein sequence ID" value="MPL75286.1"/>
    <property type="molecule type" value="Genomic_DNA"/>
</dbReference>
<comment type="caution">
    <text evidence="1">The sequence shown here is derived from an EMBL/GenBank/DDBJ whole genome shotgun (WGS) entry which is preliminary data.</text>
</comment>
<protein>
    <submittedName>
        <fullName evidence="1">Uncharacterized protein</fullName>
    </submittedName>
</protein>
<evidence type="ECO:0000313" key="1">
    <source>
        <dbReference type="EMBL" id="MPL75286.1"/>
    </source>
</evidence>
<organism evidence="1">
    <name type="scientific">bioreactor metagenome</name>
    <dbReference type="NCBI Taxonomy" id="1076179"/>
    <lineage>
        <taxon>unclassified sequences</taxon>
        <taxon>metagenomes</taxon>
        <taxon>ecological metagenomes</taxon>
    </lineage>
</organism>
<dbReference type="AlphaFoldDB" id="A0A644U8K6"/>
<accession>A0A644U8K6</accession>
<name>A0A644U8K6_9ZZZZ</name>